<dbReference type="InterPro" id="IPR004805">
    <property type="entry name" value="DnaE2/DnaE/PolC"/>
</dbReference>
<dbReference type="Proteomes" id="UP000823769">
    <property type="component" value="Unassembled WGS sequence"/>
</dbReference>
<name>A0A9D9IW28_9BACT</name>
<dbReference type="InterPro" id="IPR003141">
    <property type="entry name" value="Pol/His_phosphatase_N"/>
</dbReference>
<evidence type="ECO:0000313" key="3">
    <source>
        <dbReference type="Proteomes" id="UP000823769"/>
    </source>
</evidence>
<dbReference type="AlphaFoldDB" id="A0A9D9IW28"/>
<evidence type="ECO:0000313" key="2">
    <source>
        <dbReference type="EMBL" id="MBO8479505.1"/>
    </source>
</evidence>
<dbReference type="InterPro" id="IPR004013">
    <property type="entry name" value="PHP_dom"/>
</dbReference>
<dbReference type="EMBL" id="JADILW010000003">
    <property type="protein sequence ID" value="MBO8479505.1"/>
    <property type="molecule type" value="Genomic_DNA"/>
</dbReference>
<dbReference type="Gene3D" id="3.20.20.140">
    <property type="entry name" value="Metal-dependent hydrolases"/>
    <property type="match status" value="1"/>
</dbReference>
<dbReference type="GO" id="GO:0006260">
    <property type="term" value="P:DNA replication"/>
    <property type="evidence" value="ECO:0007669"/>
    <property type="project" value="InterPro"/>
</dbReference>
<sequence>MAFAHLHVHTTYSICEGVARIGELFRRAKELGQLGLAITDHEVLSGVPTFLSVAKEYPSIKPVIGCEIYLTDHYDHKIKDYGHRRRFHLTLLAKNLTGYRNLVKIVTISHLEGNFLGKPRVSHEVLATHHDGLIALSGCFAGEIPRAILNDDMDKAEAAIRWYQEVFGDDFYLEVMAHNWSKPGKGHNLRERQDKVNAAIFGLAEKYNVDVVATNDVHFVMKEDAALQDAVLAEYLFEGEQYSPLCTGEEYLKSEQEMLALFPEHPEVVSNTMKVLDKVERYSIECPPEVPDYPVPEGCSQDEFLRRLCEDALEQKGCSDTAHSGRLENELKMATESGFANLFLILRDLVWTCKGNGKILIPGSRDMVSSLINYLLGIVESDPVESNLPERFQSNREYRYPEIRFMVHKENLQFVVSYLRHKYGWQHMAETIRYIGPSWNEAAEIVEKFNLPLDRQYDLFKTRYSVQERKGSILLGKKPMSEYVPLSSFGSDNDMVSQYSCSNLLDISIGPVLIDFVPID</sequence>
<dbReference type="Pfam" id="PF07733">
    <property type="entry name" value="DNA_pol3_alpha"/>
    <property type="match status" value="1"/>
</dbReference>
<dbReference type="SMART" id="SM00481">
    <property type="entry name" value="POLIIIAc"/>
    <property type="match status" value="1"/>
</dbReference>
<comment type="caution">
    <text evidence="2">The sequence shown here is derived from an EMBL/GenBank/DDBJ whole genome shotgun (WGS) entry which is preliminary data.</text>
</comment>
<reference evidence="2" key="1">
    <citation type="submission" date="2020-10" db="EMBL/GenBank/DDBJ databases">
        <authorList>
            <person name="Gilroy R."/>
        </authorList>
    </citation>
    <scope>NUCLEOTIDE SEQUENCE</scope>
    <source>
        <strain evidence="2">B3-1481</strain>
    </source>
</reference>
<dbReference type="GO" id="GO:0008408">
    <property type="term" value="F:3'-5' exonuclease activity"/>
    <property type="evidence" value="ECO:0007669"/>
    <property type="project" value="InterPro"/>
</dbReference>
<dbReference type="InterPro" id="IPR016195">
    <property type="entry name" value="Pol/histidinol_Pase-like"/>
</dbReference>
<dbReference type="PANTHER" id="PTHR32294">
    <property type="entry name" value="DNA POLYMERASE III SUBUNIT ALPHA"/>
    <property type="match status" value="1"/>
</dbReference>
<dbReference type="Pfam" id="PF02811">
    <property type="entry name" value="PHP"/>
    <property type="match status" value="1"/>
</dbReference>
<accession>A0A9D9IW28</accession>
<evidence type="ECO:0000259" key="1">
    <source>
        <dbReference type="SMART" id="SM00481"/>
    </source>
</evidence>
<dbReference type="SUPFAM" id="SSF89550">
    <property type="entry name" value="PHP domain-like"/>
    <property type="match status" value="1"/>
</dbReference>
<protein>
    <submittedName>
        <fullName evidence="2">PHP domain-containing protein</fullName>
    </submittedName>
</protein>
<reference evidence="2" key="2">
    <citation type="journal article" date="2021" name="PeerJ">
        <title>Extensive microbial diversity within the chicken gut microbiome revealed by metagenomics and culture.</title>
        <authorList>
            <person name="Gilroy R."/>
            <person name="Ravi A."/>
            <person name="Getino M."/>
            <person name="Pursley I."/>
            <person name="Horton D.L."/>
            <person name="Alikhan N.F."/>
            <person name="Baker D."/>
            <person name="Gharbi K."/>
            <person name="Hall N."/>
            <person name="Watson M."/>
            <person name="Adriaenssens E.M."/>
            <person name="Foster-Nyarko E."/>
            <person name="Jarju S."/>
            <person name="Secka A."/>
            <person name="Antonio M."/>
            <person name="Oren A."/>
            <person name="Chaudhuri R.R."/>
            <person name="La Ragione R."/>
            <person name="Hildebrand F."/>
            <person name="Pallen M.J."/>
        </authorList>
    </citation>
    <scope>NUCLEOTIDE SEQUENCE</scope>
    <source>
        <strain evidence="2">B3-1481</strain>
    </source>
</reference>
<feature type="domain" description="Polymerase/histidinol phosphatase N-terminal" evidence="1">
    <location>
        <begin position="4"/>
        <end position="72"/>
    </location>
</feature>
<dbReference type="InterPro" id="IPR011708">
    <property type="entry name" value="DNA_pol3_alpha_NTPase_dom"/>
</dbReference>
<organism evidence="2 3">
    <name type="scientific">Candidatus Cryptobacteroides avistercoris</name>
    <dbReference type="NCBI Taxonomy" id="2840758"/>
    <lineage>
        <taxon>Bacteria</taxon>
        <taxon>Pseudomonadati</taxon>
        <taxon>Bacteroidota</taxon>
        <taxon>Bacteroidia</taxon>
        <taxon>Bacteroidales</taxon>
        <taxon>Candidatus Cryptobacteroides</taxon>
    </lineage>
</organism>
<gene>
    <name evidence="2" type="ORF">IAB76_00105</name>
</gene>
<proteinExistence type="predicted"/>